<dbReference type="AlphaFoldDB" id="A0A382MSX4"/>
<accession>A0A382MSX4</accession>
<protein>
    <submittedName>
        <fullName evidence="1">Uncharacterized protein</fullName>
    </submittedName>
</protein>
<proteinExistence type="predicted"/>
<sequence>MTGTMTRSAKCPVCEETTEASEWASITLRSIWRRSSARDVYEFDIRVIYRCGVGIGLSLGVKCCQDFVEEIERDVLSLCRISCEKVTR</sequence>
<reference evidence="1" key="1">
    <citation type="submission" date="2018-05" db="EMBL/GenBank/DDBJ databases">
        <authorList>
            <person name="Lanie J.A."/>
            <person name="Ng W.-L."/>
            <person name="Kazmierczak K.M."/>
            <person name="Andrzejewski T.M."/>
            <person name="Davidsen T.M."/>
            <person name="Wayne K.J."/>
            <person name="Tettelin H."/>
            <person name="Glass J.I."/>
            <person name="Rusch D."/>
            <person name="Podicherti R."/>
            <person name="Tsui H.-C.T."/>
            <person name="Winkler M.E."/>
        </authorList>
    </citation>
    <scope>NUCLEOTIDE SEQUENCE</scope>
</reference>
<name>A0A382MSX4_9ZZZZ</name>
<evidence type="ECO:0000313" key="1">
    <source>
        <dbReference type="EMBL" id="SVC50431.1"/>
    </source>
</evidence>
<dbReference type="EMBL" id="UINC01094845">
    <property type="protein sequence ID" value="SVC50431.1"/>
    <property type="molecule type" value="Genomic_DNA"/>
</dbReference>
<gene>
    <name evidence="1" type="ORF">METZ01_LOCUS303285</name>
</gene>
<organism evidence="1">
    <name type="scientific">marine metagenome</name>
    <dbReference type="NCBI Taxonomy" id="408172"/>
    <lineage>
        <taxon>unclassified sequences</taxon>
        <taxon>metagenomes</taxon>
        <taxon>ecological metagenomes</taxon>
    </lineage>
</organism>